<evidence type="ECO:0000313" key="9">
    <source>
        <dbReference type="EMBL" id="BBP42903.1"/>
    </source>
</evidence>
<keyword evidence="3 4" id="KW-0342">GTP-binding</keyword>
<dbReference type="Pfam" id="PF12327">
    <property type="entry name" value="FtsZ_C"/>
    <property type="match status" value="1"/>
</dbReference>
<evidence type="ECO:0000259" key="7">
    <source>
        <dbReference type="SMART" id="SM00864"/>
    </source>
</evidence>
<keyword evidence="4 6" id="KW-0717">Septation</keyword>
<dbReference type="SUPFAM" id="SSF52490">
    <property type="entry name" value="Tubulin nucleotide-binding domain-like"/>
    <property type="match status" value="1"/>
</dbReference>
<feature type="binding site" evidence="4">
    <location>
        <begin position="25"/>
        <end position="29"/>
    </location>
    <ligand>
        <name>GTP</name>
        <dbReference type="ChEBI" id="CHEBI:37565"/>
    </ligand>
</feature>
<comment type="subcellular location">
    <subcellularLocation>
        <location evidence="4">Cytoplasm</location>
    </subcellularLocation>
    <text evidence="4">Assembles at midcell at the inner surface of the cytoplasmic membrane.</text>
</comment>
<dbReference type="GO" id="GO:0000917">
    <property type="term" value="P:division septum assembly"/>
    <property type="evidence" value="ECO:0007669"/>
    <property type="project" value="UniProtKB-KW"/>
</dbReference>
<comment type="subunit">
    <text evidence="4">Homodimer. Polymerizes to form a dynamic ring structure in a strictly GTP-dependent manner. Interacts directly with several other division proteins.</text>
</comment>
<accession>A0A6F8PLB5</accession>
<dbReference type="InterPro" id="IPR024757">
    <property type="entry name" value="FtsZ_C"/>
</dbReference>
<evidence type="ECO:0000256" key="4">
    <source>
        <dbReference type="HAMAP-Rule" id="MF_00909"/>
    </source>
</evidence>
<feature type="binding site" evidence="4">
    <location>
        <position position="140"/>
    </location>
    <ligand>
        <name>GTP</name>
        <dbReference type="ChEBI" id="CHEBI:37565"/>
    </ligand>
</feature>
<keyword evidence="4 6" id="KW-0132">Cell division</keyword>
<organism evidence="9 10">
    <name type="scientific">Thiosulfativibrio zosterae</name>
    <dbReference type="NCBI Taxonomy" id="2675053"/>
    <lineage>
        <taxon>Bacteria</taxon>
        <taxon>Pseudomonadati</taxon>
        <taxon>Pseudomonadota</taxon>
        <taxon>Gammaproteobacteria</taxon>
        <taxon>Thiotrichales</taxon>
        <taxon>Piscirickettsiaceae</taxon>
        <taxon>Thiosulfativibrio</taxon>
    </lineage>
</organism>
<dbReference type="EMBL" id="AP021888">
    <property type="protein sequence ID" value="BBP42903.1"/>
    <property type="molecule type" value="Genomic_DNA"/>
</dbReference>
<dbReference type="InterPro" id="IPR045061">
    <property type="entry name" value="FtsZ/CetZ"/>
</dbReference>
<keyword evidence="10" id="KW-1185">Reference proteome</keyword>
<evidence type="ECO:0000313" key="10">
    <source>
        <dbReference type="Proteomes" id="UP000501466"/>
    </source>
</evidence>
<evidence type="ECO:0000256" key="3">
    <source>
        <dbReference type="ARBA" id="ARBA00023134"/>
    </source>
</evidence>
<dbReference type="InterPro" id="IPR003008">
    <property type="entry name" value="Tubulin_FtsZ_GTPase"/>
</dbReference>
<dbReference type="InterPro" id="IPR020805">
    <property type="entry name" value="Cell_div_FtsZ_CS"/>
</dbReference>
<feature type="binding site" evidence="4">
    <location>
        <position position="186"/>
    </location>
    <ligand>
        <name>GTP</name>
        <dbReference type="ChEBI" id="CHEBI:37565"/>
    </ligand>
</feature>
<dbReference type="Gene3D" id="3.40.50.1440">
    <property type="entry name" value="Tubulin/FtsZ, GTPase domain"/>
    <property type="match status" value="1"/>
</dbReference>
<dbReference type="Gene3D" id="3.30.1330.20">
    <property type="entry name" value="Tubulin/FtsZ, C-terminal domain"/>
    <property type="match status" value="1"/>
</dbReference>
<evidence type="ECO:0000256" key="1">
    <source>
        <dbReference type="ARBA" id="ARBA00009690"/>
    </source>
</evidence>
<dbReference type="PANTHER" id="PTHR30314">
    <property type="entry name" value="CELL DIVISION PROTEIN FTSZ-RELATED"/>
    <property type="match status" value="1"/>
</dbReference>
<dbReference type="GO" id="GO:0032153">
    <property type="term" value="C:cell division site"/>
    <property type="evidence" value="ECO:0007669"/>
    <property type="project" value="UniProtKB-UniRule"/>
</dbReference>
<keyword evidence="4" id="KW-0963">Cytoplasm</keyword>
<dbReference type="InterPro" id="IPR037103">
    <property type="entry name" value="Tubulin/FtsZ-like_C"/>
</dbReference>
<dbReference type="SUPFAM" id="SSF55307">
    <property type="entry name" value="Tubulin C-terminal domain-like"/>
    <property type="match status" value="1"/>
</dbReference>
<dbReference type="GO" id="GO:0051258">
    <property type="term" value="P:protein polymerization"/>
    <property type="evidence" value="ECO:0007669"/>
    <property type="project" value="UniProtKB-UniRule"/>
</dbReference>
<evidence type="ECO:0000256" key="5">
    <source>
        <dbReference type="NCBIfam" id="TIGR00065"/>
    </source>
</evidence>
<dbReference type="SMART" id="SM00864">
    <property type="entry name" value="Tubulin"/>
    <property type="match status" value="1"/>
</dbReference>
<dbReference type="GO" id="GO:0005737">
    <property type="term" value="C:cytoplasm"/>
    <property type="evidence" value="ECO:0007669"/>
    <property type="project" value="UniProtKB-SubCell"/>
</dbReference>
<dbReference type="InterPro" id="IPR008280">
    <property type="entry name" value="Tub_FtsZ_C"/>
</dbReference>
<dbReference type="GO" id="GO:0043093">
    <property type="term" value="P:FtsZ-dependent cytokinesis"/>
    <property type="evidence" value="ECO:0007669"/>
    <property type="project" value="UniProtKB-UniRule"/>
</dbReference>
<name>A0A6F8PLB5_9GAMM</name>
<dbReference type="PANTHER" id="PTHR30314:SF3">
    <property type="entry name" value="MITOCHONDRIAL DIVISION PROTEIN FSZA"/>
    <property type="match status" value="1"/>
</dbReference>
<dbReference type="InterPro" id="IPR018316">
    <property type="entry name" value="Tubulin/FtsZ_2-layer-sand-dom"/>
</dbReference>
<dbReference type="KEGG" id="tzo:THMIRHAT_06490"/>
<dbReference type="GO" id="GO:0003924">
    <property type="term" value="F:GTPase activity"/>
    <property type="evidence" value="ECO:0007669"/>
    <property type="project" value="UniProtKB-UniRule"/>
</dbReference>
<keyword evidence="4 6" id="KW-0131">Cell cycle</keyword>
<dbReference type="AlphaFoldDB" id="A0A6F8PLB5"/>
<evidence type="ECO:0000256" key="2">
    <source>
        <dbReference type="ARBA" id="ARBA00022741"/>
    </source>
</evidence>
<dbReference type="Proteomes" id="UP000501466">
    <property type="component" value="Chromosome"/>
</dbReference>
<dbReference type="PROSITE" id="PS01135">
    <property type="entry name" value="FTSZ_2"/>
    <property type="match status" value="1"/>
</dbReference>
<feature type="binding site" evidence="4">
    <location>
        <position position="142"/>
    </location>
    <ligand>
        <name>GTP</name>
        <dbReference type="ChEBI" id="CHEBI:37565"/>
    </ligand>
</feature>
<protein>
    <recommendedName>
        <fullName evidence="4 5">Cell division protein FtsZ</fullName>
    </recommendedName>
</protein>
<dbReference type="FunFam" id="3.40.50.1440:FF:000001">
    <property type="entry name" value="Cell division protein FtsZ"/>
    <property type="match status" value="1"/>
</dbReference>
<sequence>MKFNLQETTVQTFGMPKIMVIGLGGGGGNAVDYMVRSQVEGVDFICANTDAQALNNSLVENCIQLGSNGLGAGANPEKGMQAAQENIEQVKQAIKGADMLFITAGMGGGTGTGSAPVVAKAAREMGILTVGVVSKPFNFERRTKVADAGIEALAAEVDSLITVPNDKLLKVLGRDFVLAKAFDYANEVLFGAVQGISELVTRPGLMNVDFEDLRTVMSERGIAMMGVGHAKGEDRAIKAAEKAIANPLLEDISVAGARGILVNITSGLDFTIGEFNEVGDVIDSVASPDAKVIIGTSIDETMQDEIRVTIVATGLMSSEAVKKPEVVKPNIAAVQAIKQEEMQLEPVKVAPKVEPEIVRPKMVVNGGVTGSVDGNSNYLDIPAFLRRQAD</sequence>
<dbReference type="Pfam" id="PF00091">
    <property type="entry name" value="Tubulin"/>
    <property type="match status" value="1"/>
</dbReference>
<evidence type="ECO:0000259" key="8">
    <source>
        <dbReference type="SMART" id="SM00865"/>
    </source>
</evidence>
<reference evidence="10" key="1">
    <citation type="submission" date="2019-11" db="EMBL/GenBank/DDBJ databases">
        <title>Isolation and characterization of two novel species in the genus Thiomicrorhabdus.</title>
        <authorList>
            <person name="Mochizuki J."/>
            <person name="Kojima H."/>
            <person name="Fukui M."/>
        </authorList>
    </citation>
    <scope>NUCLEOTIDE SEQUENCE [LARGE SCALE GENOMIC DNA]</scope>
    <source>
        <strain evidence="10">AkT22</strain>
    </source>
</reference>
<dbReference type="SMART" id="SM00865">
    <property type="entry name" value="Tubulin_C"/>
    <property type="match status" value="1"/>
</dbReference>
<comment type="similarity">
    <text evidence="1 4 6">Belongs to the FtsZ family.</text>
</comment>
<feature type="domain" description="Tubulin/FtsZ GTPase" evidence="7">
    <location>
        <begin position="17"/>
        <end position="204"/>
    </location>
</feature>
<dbReference type="CDD" id="cd02201">
    <property type="entry name" value="FtsZ_type1"/>
    <property type="match status" value="1"/>
</dbReference>
<dbReference type="RefSeq" id="WP_173290733.1">
    <property type="nucleotide sequence ID" value="NZ_AP021888.1"/>
</dbReference>
<dbReference type="PRINTS" id="PR00423">
    <property type="entry name" value="CELLDVISFTSZ"/>
</dbReference>
<dbReference type="InterPro" id="IPR036525">
    <property type="entry name" value="Tubulin/FtsZ_GTPase_sf"/>
</dbReference>
<proteinExistence type="inferred from homology"/>
<dbReference type="HAMAP" id="MF_00909">
    <property type="entry name" value="FtsZ"/>
    <property type="match status" value="1"/>
</dbReference>
<evidence type="ECO:0000256" key="6">
    <source>
        <dbReference type="RuleBase" id="RU000631"/>
    </source>
</evidence>
<dbReference type="InterPro" id="IPR000158">
    <property type="entry name" value="Cell_div_FtsZ"/>
</dbReference>
<feature type="binding site" evidence="4">
    <location>
        <begin position="109"/>
        <end position="111"/>
    </location>
    <ligand>
        <name>GTP</name>
        <dbReference type="ChEBI" id="CHEBI:37565"/>
    </ligand>
</feature>
<dbReference type="GO" id="GO:0005525">
    <property type="term" value="F:GTP binding"/>
    <property type="evidence" value="ECO:0007669"/>
    <property type="project" value="UniProtKB-UniRule"/>
</dbReference>
<comment type="function">
    <text evidence="4 6">Essential cell division protein that forms a contractile ring structure (Z ring) at the future cell division site. The regulation of the ring assembly controls the timing and the location of cell division. One of the functions of the FtsZ ring is to recruit other cell division proteins to the septum to produce a new cell wall between the dividing cells. Binds GTP and shows GTPase activity.</text>
</comment>
<feature type="domain" description="Tubulin/FtsZ 2-layer sandwich" evidence="8">
    <location>
        <begin position="206"/>
        <end position="324"/>
    </location>
</feature>
<keyword evidence="2 4" id="KW-0547">Nucleotide-binding</keyword>
<dbReference type="NCBIfam" id="TIGR00065">
    <property type="entry name" value="ftsZ"/>
    <property type="match status" value="1"/>
</dbReference>
<gene>
    <name evidence="4 9" type="primary">ftsZ</name>
    <name evidence="9" type="ORF">THMIRHAT_06490</name>
</gene>